<feature type="transmembrane region" description="Helical" evidence="9">
    <location>
        <begin position="416"/>
        <end position="442"/>
    </location>
</feature>
<feature type="transmembrane region" description="Helical" evidence="9">
    <location>
        <begin position="113"/>
        <end position="132"/>
    </location>
</feature>
<protein>
    <submittedName>
        <fullName evidence="11">MFS transporter</fullName>
    </submittedName>
</protein>
<feature type="transmembrane region" description="Helical" evidence="9">
    <location>
        <begin position="378"/>
        <end position="404"/>
    </location>
</feature>
<dbReference type="InterPro" id="IPR005828">
    <property type="entry name" value="MFS_sugar_transport-like"/>
</dbReference>
<keyword evidence="6 9" id="KW-0472">Membrane</keyword>
<dbReference type="GO" id="GO:0022857">
    <property type="term" value="F:transmembrane transporter activity"/>
    <property type="evidence" value="ECO:0007669"/>
    <property type="project" value="InterPro"/>
</dbReference>
<feature type="transmembrane region" description="Helical" evidence="9">
    <location>
        <begin position="320"/>
        <end position="342"/>
    </location>
</feature>
<keyword evidence="5 9" id="KW-1133">Transmembrane helix</keyword>
<evidence type="ECO:0000256" key="8">
    <source>
        <dbReference type="SAM" id="MobiDB-lite"/>
    </source>
</evidence>
<dbReference type="InterPro" id="IPR020846">
    <property type="entry name" value="MFS_dom"/>
</dbReference>
<comment type="caution">
    <text evidence="11">The sequence shown here is derived from an EMBL/GenBank/DDBJ whole genome shotgun (WGS) entry which is preliminary data.</text>
</comment>
<dbReference type="PRINTS" id="PR00171">
    <property type="entry name" value="SUGRTRNSPORT"/>
</dbReference>
<reference evidence="11" key="1">
    <citation type="journal article" date="2014" name="Int. J. Syst. Evol. Microbiol.">
        <title>Complete genome sequence of Corynebacterium casei LMG S-19264T (=DSM 44701T), isolated from a smear-ripened cheese.</title>
        <authorList>
            <consortium name="US DOE Joint Genome Institute (JGI-PGF)"/>
            <person name="Walter F."/>
            <person name="Albersmeier A."/>
            <person name="Kalinowski J."/>
            <person name="Ruckert C."/>
        </authorList>
    </citation>
    <scope>NUCLEOTIDE SEQUENCE</scope>
    <source>
        <strain evidence="11">CCM 7897</strain>
    </source>
</reference>
<evidence type="ECO:0000313" key="12">
    <source>
        <dbReference type="Proteomes" id="UP000606044"/>
    </source>
</evidence>
<keyword evidence="12" id="KW-1185">Reference proteome</keyword>
<feature type="transmembrane region" description="Helical" evidence="9">
    <location>
        <begin position="448"/>
        <end position="466"/>
    </location>
</feature>
<keyword evidence="4 9" id="KW-0812">Transmembrane</keyword>
<dbReference type="PROSITE" id="PS00216">
    <property type="entry name" value="SUGAR_TRANSPORT_1"/>
    <property type="match status" value="1"/>
</dbReference>
<dbReference type="SUPFAM" id="SSF103473">
    <property type="entry name" value="MFS general substrate transporter"/>
    <property type="match status" value="1"/>
</dbReference>
<dbReference type="NCBIfam" id="TIGR00879">
    <property type="entry name" value="SP"/>
    <property type="match status" value="1"/>
</dbReference>
<sequence>MHEAETHILTAPAGVMSSQRAQDERHLERVVSQIDMDKGSPGTLRVAAFVAAICGGLYGYDTGIISGALLSMTDEFGLNHRMQEVVTAAILAGAVLGALATSWLSEKVGRKRTVLVVAALFAVGAVACALVPSVPLLVAGRLLLGVAVGASTQVVPMYISELAPPAKRGNLVTMFNVAIGVGILAANIVGFGLHDVWSWRPMVAIAAIPAAIVFFAMLFMPGSPRWVAENRGLAPAAEILSQVRDTRHEVRAELRQIQAIARDTRPEETGWRGIGQPWVRPALIAALGVAFFTQCGGLEMMIYYAPTFLADAGFGRSSGLLASLGVAGVYAVVTLLGCLYVDRIGRRRLMLVMIPGSVISMIGLGTMFAIGAHGGVGGWLTIFFLLAFMLFNSGGIQVCGWLLGSEMFPLAMRGPATALHAAMLWGSNLIVTGTALSLVHAVGLGTTMWIYAGINFLSFLFVLFYVPETAGASLEDIEGALRKGNFQPESGRTAIAAA</sequence>
<dbReference type="PROSITE" id="PS50850">
    <property type="entry name" value="MFS"/>
    <property type="match status" value="1"/>
</dbReference>
<reference evidence="11" key="2">
    <citation type="submission" date="2020-09" db="EMBL/GenBank/DDBJ databases">
        <authorList>
            <person name="Sun Q."/>
            <person name="Sedlacek I."/>
        </authorList>
    </citation>
    <scope>NUCLEOTIDE SEQUENCE</scope>
    <source>
        <strain evidence="11">CCM 7897</strain>
    </source>
</reference>
<organism evidence="11 12">
    <name type="scientific">Azorhizobium oxalatiphilum</name>
    <dbReference type="NCBI Taxonomy" id="980631"/>
    <lineage>
        <taxon>Bacteria</taxon>
        <taxon>Pseudomonadati</taxon>
        <taxon>Pseudomonadota</taxon>
        <taxon>Alphaproteobacteria</taxon>
        <taxon>Hyphomicrobiales</taxon>
        <taxon>Xanthobacteraceae</taxon>
        <taxon>Azorhizobium</taxon>
    </lineage>
</organism>
<feature type="transmembrane region" description="Helical" evidence="9">
    <location>
        <begin position="349"/>
        <end position="372"/>
    </location>
</feature>
<evidence type="ECO:0000256" key="5">
    <source>
        <dbReference type="ARBA" id="ARBA00022989"/>
    </source>
</evidence>
<dbReference type="PANTHER" id="PTHR48020:SF12">
    <property type="entry name" value="PROTON MYO-INOSITOL COTRANSPORTER"/>
    <property type="match status" value="1"/>
</dbReference>
<feature type="transmembrane region" description="Helical" evidence="9">
    <location>
        <begin position="138"/>
        <end position="159"/>
    </location>
</feature>
<feature type="transmembrane region" description="Helical" evidence="9">
    <location>
        <begin position="46"/>
        <end position="65"/>
    </location>
</feature>
<dbReference type="Gene3D" id="1.20.1250.20">
    <property type="entry name" value="MFS general substrate transporter like domains"/>
    <property type="match status" value="1"/>
</dbReference>
<evidence type="ECO:0000313" key="11">
    <source>
        <dbReference type="EMBL" id="GGF51522.1"/>
    </source>
</evidence>
<dbReference type="InterPro" id="IPR050814">
    <property type="entry name" value="Myo-inositol_Transporter"/>
</dbReference>
<evidence type="ECO:0000256" key="6">
    <source>
        <dbReference type="ARBA" id="ARBA00023136"/>
    </source>
</evidence>
<feature type="transmembrane region" description="Helical" evidence="9">
    <location>
        <begin position="199"/>
        <end position="220"/>
    </location>
</feature>
<feature type="domain" description="Major facilitator superfamily (MFS) profile" evidence="10">
    <location>
        <begin position="47"/>
        <end position="470"/>
    </location>
</feature>
<comment type="subcellular location">
    <subcellularLocation>
        <location evidence="1">Membrane</location>
        <topology evidence="1">Multi-pass membrane protein</topology>
    </subcellularLocation>
</comment>
<comment type="similarity">
    <text evidence="2 7">Belongs to the major facilitator superfamily. Sugar transporter (TC 2.A.1.1) family.</text>
</comment>
<evidence type="ECO:0000256" key="4">
    <source>
        <dbReference type="ARBA" id="ARBA00022692"/>
    </source>
</evidence>
<evidence type="ECO:0000256" key="3">
    <source>
        <dbReference type="ARBA" id="ARBA00022448"/>
    </source>
</evidence>
<dbReference type="InterPro" id="IPR003663">
    <property type="entry name" value="Sugar/inositol_transpt"/>
</dbReference>
<feature type="transmembrane region" description="Helical" evidence="9">
    <location>
        <begin position="171"/>
        <end position="193"/>
    </location>
</feature>
<feature type="transmembrane region" description="Helical" evidence="9">
    <location>
        <begin position="85"/>
        <end position="104"/>
    </location>
</feature>
<gene>
    <name evidence="11" type="ORF">GCM10007301_08740</name>
</gene>
<dbReference type="InterPro" id="IPR005829">
    <property type="entry name" value="Sugar_transporter_CS"/>
</dbReference>
<keyword evidence="3 7" id="KW-0813">Transport</keyword>
<dbReference type="InterPro" id="IPR036259">
    <property type="entry name" value="MFS_trans_sf"/>
</dbReference>
<dbReference type="Pfam" id="PF00083">
    <property type="entry name" value="Sugar_tr"/>
    <property type="match status" value="1"/>
</dbReference>
<dbReference type="EMBL" id="BMCT01000001">
    <property type="protein sequence ID" value="GGF51522.1"/>
    <property type="molecule type" value="Genomic_DNA"/>
</dbReference>
<name>A0A917BM48_9HYPH</name>
<feature type="transmembrane region" description="Helical" evidence="9">
    <location>
        <begin position="282"/>
        <end position="305"/>
    </location>
</feature>
<dbReference type="AlphaFoldDB" id="A0A917BM48"/>
<feature type="region of interest" description="Disordered" evidence="8">
    <location>
        <begin position="1"/>
        <end position="20"/>
    </location>
</feature>
<evidence type="ECO:0000256" key="1">
    <source>
        <dbReference type="ARBA" id="ARBA00004141"/>
    </source>
</evidence>
<evidence type="ECO:0000259" key="10">
    <source>
        <dbReference type="PROSITE" id="PS50850"/>
    </source>
</evidence>
<dbReference type="PANTHER" id="PTHR48020">
    <property type="entry name" value="PROTON MYO-INOSITOL COTRANSPORTER"/>
    <property type="match status" value="1"/>
</dbReference>
<dbReference type="PROSITE" id="PS00217">
    <property type="entry name" value="SUGAR_TRANSPORT_2"/>
    <property type="match status" value="1"/>
</dbReference>
<evidence type="ECO:0000256" key="2">
    <source>
        <dbReference type="ARBA" id="ARBA00010992"/>
    </source>
</evidence>
<dbReference type="Proteomes" id="UP000606044">
    <property type="component" value="Unassembled WGS sequence"/>
</dbReference>
<dbReference type="GO" id="GO:0016020">
    <property type="term" value="C:membrane"/>
    <property type="evidence" value="ECO:0007669"/>
    <property type="project" value="UniProtKB-SubCell"/>
</dbReference>
<proteinExistence type="inferred from homology"/>
<accession>A0A917BM48</accession>
<evidence type="ECO:0000256" key="7">
    <source>
        <dbReference type="RuleBase" id="RU003346"/>
    </source>
</evidence>
<evidence type="ECO:0000256" key="9">
    <source>
        <dbReference type="SAM" id="Phobius"/>
    </source>
</evidence>
<dbReference type="RefSeq" id="WP_244644148.1">
    <property type="nucleotide sequence ID" value="NZ_BMCT01000001.1"/>
</dbReference>